<accession>Q4JMK9</accession>
<dbReference type="InterPro" id="IPR011008">
    <property type="entry name" value="Dimeric_a/b-barrel"/>
</dbReference>
<dbReference type="SUPFAM" id="SSF54909">
    <property type="entry name" value="Dimeric alpha+beta barrel"/>
    <property type="match status" value="1"/>
</dbReference>
<dbReference type="AlphaFoldDB" id="Q4JMK9"/>
<organism evidence="1">
    <name type="scientific">uncultured bacterium BAC17H8</name>
    <dbReference type="NCBI Taxonomy" id="332980"/>
    <lineage>
        <taxon>Bacteria</taxon>
        <taxon>environmental samples</taxon>
    </lineage>
</organism>
<protein>
    <submittedName>
        <fullName evidence="1">Uncharacterized protein</fullName>
    </submittedName>
</protein>
<sequence>MPHFLFAYHGGKTPQTPEETEQEIGRWRSWFDHIGAAIVDPGNPVGMSKTVSAAGVSDDGGANPLSGYSIIHAESIDQAIKLAKACPIIGDGSIEVAEIHEVPAWGRLLHANAPGMKGLKECRK</sequence>
<dbReference type="EMBL" id="DQ068068">
    <property type="protein sequence ID" value="AAY87304.1"/>
    <property type="molecule type" value="Genomic_DNA"/>
</dbReference>
<reference evidence="1" key="1">
    <citation type="journal article" date="2005" name="PLoS Biol.">
        <title>New insights into metabolic properties of marine bacteria encoding proteorhodopsins.</title>
        <authorList>
            <person name="Sabehi G."/>
            <person name="Loy A."/>
            <person name="Jung K.H."/>
            <person name="Partha R."/>
            <person name="Spudich J.L."/>
            <person name="Isaacson T."/>
            <person name="Hirschberg J."/>
            <person name="Wagner M."/>
            <person name="Beja O."/>
        </authorList>
    </citation>
    <scope>NUCLEOTIDE SEQUENCE</scope>
</reference>
<name>Q4JMK9_9BACT</name>
<dbReference type="Gene3D" id="3.30.70.1060">
    <property type="entry name" value="Dimeric alpha+beta barrel"/>
    <property type="match status" value="1"/>
</dbReference>
<proteinExistence type="predicted"/>
<evidence type="ECO:0000313" key="1">
    <source>
        <dbReference type="EMBL" id="AAY87304.1"/>
    </source>
</evidence>